<accession>A0AAV4UMS9</accession>
<dbReference type="AlphaFoldDB" id="A0AAV4UMS9"/>
<dbReference type="SMART" id="SM00408">
    <property type="entry name" value="IGc2"/>
    <property type="match status" value="1"/>
</dbReference>
<dbReference type="InterPro" id="IPR003599">
    <property type="entry name" value="Ig_sub"/>
</dbReference>
<dbReference type="Gene3D" id="2.60.40.10">
    <property type="entry name" value="Immunoglobulins"/>
    <property type="match status" value="1"/>
</dbReference>
<protein>
    <submittedName>
        <fullName evidence="2">Ig-like domain-containing protein</fullName>
    </submittedName>
</protein>
<proteinExistence type="predicted"/>
<organism evidence="2 3">
    <name type="scientific">Caerostris darwini</name>
    <dbReference type="NCBI Taxonomy" id="1538125"/>
    <lineage>
        <taxon>Eukaryota</taxon>
        <taxon>Metazoa</taxon>
        <taxon>Ecdysozoa</taxon>
        <taxon>Arthropoda</taxon>
        <taxon>Chelicerata</taxon>
        <taxon>Arachnida</taxon>
        <taxon>Araneae</taxon>
        <taxon>Araneomorphae</taxon>
        <taxon>Entelegynae</taxon>
        <taxon>Araneoidea</taxon>
        <taxon>Araneidae</taxon>
        <taxon>Caerostris</taxon>
    </lineage>
</organism>
<dbReference type="SMART" id="SM00409">
    <property type="entry name" value="IG"/>
    <property type="match status" value="1"/>
</dbReference>
<dbReference type="InterPro" id="IPR036179">
    <property type="entry name" value="Ig-like_dom_sf"/>
</dbReference>
<dbReference type="PROSITE" id="PS50835">
    <property type="entry name" value="IG_LIKE"/>
    <property type="match status" value="1"/>
</dbReference>
<evidence type="ECO:0000313" key="3">
    <source>
        <dbReference type="Proteomes" id="UP001054837"/>
    </source>
</evidence>
<dbReference type="SUPFAM" id="SSF48726">
    <property type="entry name" value="Immunoglobulin"/>
    <property type="match status" value="1"/>
</dbReference>
<gene>
    <name evidence="2" type="primary">AVEN_219235_1</name>
    <name evidence="2" type="ORF">CDAR_613441</name>
</gene>
<evidence type="ECO:0000259" key="1">
    <source>
        <dbReference type="PROSITE" id="PS50835"/>
    </source>
</evidence>
<dbReference type="EMBL" id="BPLQ01011605">
    <property type="protein sequence ID" value="GIY59094.1"/>
    <property type="molecule type" value="Genomic_DNA"/>
</dbReference>
<dbReference type="InterPro" id="IPR013783">
    <property type="entry name" value="Ig-like_fold"/>
</dbReference>
<dbReference type="InterPro" id="IPR007110">
    <property type="entry name" value="Ig-like_dom"/>
</dbReference>
<evidence type="ECO:0000313" key="2">
    <source>
        <dbReference type="EMBL" id="GIY59094.1"/>
    </source>
</evidence>
<dbReference type="Proteomes" id="UP001054837">
    <property type="component" value="Unassembled WGS sequence"/>
</dbReference>
<reference evidence="2 3" key="1">
    <citation type="submission" date="2021-06" db="EMBL/GenBank/DDBJ databases">
        <title>Caerostris darwini draft genome.</title>
        <authorList>
            <person name="Kono N."/>
            <person name="Arakawa K."/>
        </authorList>
    </citation>
    <scope>NUCLEOTIDE SEQUENCE [LARGE SCALE GENOMIC DNA]</scope>
</reference>
<name>A0AAV4UMS9_9ARAC</name>
<dbReference type="InterPro" id="IPR003598">
    <property type="entry name" value="Ig_sub2"/>
</dbReference>
<keyword evidence="3" id="KW-1185">Reference proteome</keyword>
<dbReference type="Pfam" id="PF13927">
    <property type="entry name" value="Ig_3"/>
    <property type="match status" value="1"/>
</dbReference>
<feature type="domain" description="Ig-like" evidence="1">
    <location>
        <begin position="23"/>
        <end position="117"/>
    </location>
</feature>
<comment type="caution">
    <text evidence="2">The sequence shown here is derived from an EMBL/GenBank/DDBJ whole genome shotgun (WGS) entry which is preliminary data.</text>
</comment>
<sequence length="129" mass="14149">MSSNAILSKSLKYINVTFLADPPAVVMQPTGGVIVNESDSAIIYCTYEANPYNVSDVLWYHEDDQLAVPTAGKYESSSQGYPTLTVRNVRKDDRGMYSCSLANSVGRGNATNYAEVNVLCKYMFLIKSA</sequence>